<keyword evidence="2" id="KW-0645">Protease</keyword>
<feature type="signal peptide" evidence="6">
    <location>
        <begin position="1"/>
        <end position="21"/>
    </location>
</feature>
<evidence type="ECO:0000256" key="2">
    <source>
        <dbReference type="ARBA" id="ARBA00022670"/>
    </source>
</evidence>
<keyword evidence="5" id="KW-0325">Glycoprotein</keyword>
<accession>A0ABP0GF18</accession>
<evidence type="ECO:0000313" key="7">
    <source>
        <dbReference type="EMBL" id="CAK8690028.1"/>
    </source>
</evidence>
<evidence type="ECO:0000256" key="1">
    <source>
        <dbReference type="ARBA" id="ARBA00011079"/>
    </source>
</evidence>
<dbReference type="Proteomes" id="UP001642483">
    <property type="component" value="Unassembled WGS sequence"/>
</dbReference>
<dbReference type="InterPro" id="IPR008758">
    <property type="entry name" value="Peptidase_S28"/>
</dbReference>
<reference evidence="7 8" key="1">
    <citation type="submission" date="2024-02" db="EMBL/GenBank/DDBJ databases">
        <authorList>
            <person name="Daric V."/>
            <person name="Darras S."/>
        </authorList>
    </citation>
    <scope>NUCLEOTIDE SEQUENCE [LARGE SCALE GENOMIC DNA]</scope>
</reference>
<feature type="chain" id="PRO_5045784170" description="Lysosomal Pro-X carboxypeptidase" evidence="6">
    <location>
        <begin position="22"/>
        <end position="478"/>
    </location>
</feature>
<dbReference type="InterPro" id="IPR029058">
    <property type="entry name" value="AB_hydrolase_fold"/>
</dbReference>
<keyword evidence="8" id="KW-1185">Reference proteome</keyword>
<evidence type="ECO:0008006" key="9">
    <source>
        <dbReference type="Google" id="ProtNLM"/>
    </source>
</evidence>
<dbReference type="SUPFAM" id="SSF53474">
    <property type="entry name" value="alpha/beta-Hydrolases"/>
    <property type="match status" value="1"/>
</dbReference>
<sequence length="478" mass="53793">MNTGIQLLGILVVFCPVLISCWNLPRNDNYTYPELHLFEQKLDHFNPTVDTTFMQRYFVSNQYWKKGKGPIFFYTGNEGDITAFINNTGFIWDIAPVFQAMVVFAEHRYYGESKPYGDIQPSVNTTAQYGKLTAEQALADYAEIITELKEHLGYNSIPVVAFGGSYGGMLSAWMRIKYGHIVNGAIASSAPVKYFPGLTNCEKYNQVVTSDFASTAHGPQCVKNIKMAWSVINETVAQAGGLRKLSEIFHTCHQLKSAEELTDWIKDCWSNMAMVDYPYPANFLNPLPGWPVNVTCSYLSVPFEGSDLLKAMYEAVSVYNNYTGKTPCFDTTSAISSSISNSLWDYQWCTEMTMPFCADGVRDMFLPQKWSYENYVKNCKAKYGVIPRPHWAIVNFGAGNLKSASNIIFLNGDLDPWHVGGILEDVSQTVISIKMWGAAHHLDLRHGNKHDPISVIEARHTEMMHIKKWIAEASNIIA</sequence>
<dbReference type="PANTHER" id="PTHR11010:SF38">
    <property type="entry name" value="LYSOSOMAL PRO-X CARBOXYPEPTIDASE"/>
    <property type="match status" value="1"/>
</dbReference>
<evidence type="ECO:0000256" key="4">
    <source>
        <dbReference type="ARBA" id="ARBA00022801"/>
    </source>
</evidence>
<comment type="similarity">
    <text evidence="1">Belongs to the peptidase S28 family.</text>
</comment>
<comment type="caution">
    <text evidence="7">The sequence shown here is derived from an EMBL/GenBank/DDBJ whole genome shotgun (WGS) entry which is preliminary data.</text>
</comment>
<keyword evidence="4" id="KW-0378">Hydrolase</keyword>
<protein>
    <recommendedName>
        <fullName evidence="9">Lysosomal Pro-X carboxypeptidase</fullName>
    </recommendedName>
</protein>
<evidence type="ECO:0000313" key="8">
    <source>
        <dbReference type="Proteomes" id="UP001642483"/>
    </source>
</evidence>
<dbReference type="EMBL" id="CAWYQH010000112">
    <property type="protein sequence ID" value="CAK8690028.1"/>
    <property type="molecule type" value="Genomic_DNA"/>
</dbReference>
<organism evidence="7 8">
    <name type="scientific">Clavelina lepadiformis</name>
    <name type="common">Light-bulb sea squirt</name>
    <name type="synonym">Ascidia lepadiformis</name>
    <dbReference type="NCBI Taxonomy" id="159417"/>
    <lineage>
        <taxon>Eukaryota</taxon>
        <taxon>Metazoa</taxon>
        <taxon>Chordata</taxon>
        <taxon>Tunicata</taxon>
        <taxon>Ascidiacea</taxon>
        <taxon>Aplousobranchia</taxon>
        <taxon>Clavelinidae</taxon>
        <taxon>Clavelina</taxon>
    </lineage>
</organism>
<evidence type="ECO:0000256" key="5">
    <source>
        <dbReference type="ARBA" id="ARBA00023180"/>
    </source>
</evidence>
<dbReference type="Pfam" id="PF05577">
    <property type="entry name" value="Peptidase_S28"/>
    <property type="match status" value="1"/>
</dbReference>
<dbReference type="InterPro" id="IPR042269">
    <property type="entry name" value="Ser_carbopepase_S28_SKS"/>
</dbReference>
<dbReference type="Gene3D" id="1.20.120.980">
    <property type="entry name" value="Serine carboxypeptidase S28, SKS domain"/>
    <property type="match status" value="1"/>
</dbReference>
<evidence type="ECO:0000256" key="3">
    <source>
        <dbReference type="ARBA" id="ARBA00022729"/>
    </source>
</evidence>
<gene>
    <name evidence="7" type="ORF">CVLEPA_LOCUS22675</name>
</gene>
<name>A0ABP0GF18_CLALP</name>
<proteinExistence type="inferred from homology"/>
<dbReference type="Gene3D" id="3.40.50.1820">
    <property type="entry name" value="alpha/beta hydrolase"/>
    <property type="match status" value="1"/>
</dbReference>
<keyword evidence="3 6" id="KW-0732">Signal</keyword>
<evidence type="ECO:0000256" key="6">
    <source>
        <dbReference type="SAM" id="SignalP"/>
    </source>
</evidence>
<dbReference type="PANTHER" id="PTHR11010">
    <property type="entry name" value="PROTEASE S28 PRO-X CARBOXYPEPTIDASE-RELATED"/>
    <property type="match status" value="1"/>
</dbReference>